<accession>A0A369PY61</accession>
<feature type="transmembrane region" description="Helical" evidence="1">
    <location>
        <begin position="386"/>
        <end position="407"/>
    </location>
</feature>
<organism evidence="2 3">
    <name type="scientific">Pedobacter chinensis</name>
    <dbReference type="NCBI Taxonomy" id="2282421"/>
    <lineage>
        <taxon>Bacteria</taxon>
        <taxon>Pseudomonadati</taxon>
        <taxon>Bacteroidota</taxon>
        <taxon>Sphingobacteriia</taxon>
        <taxon>Sphingobacteriales</taxon>
        <taxon>Sphingobacteriaceae</taxon>
        <taxon>Pedobacter</taxon>
    </lineage>
</organism>
<comment type="caution">
    <text evidence="2">The sequence shown here is derived from an EMBL/GenBank/DDBJ whole genome shotgun (WGS) entry which is preliminary data.</text>
</comment>
<keyword evidence="3" id="KW-1185">Reference proteome</keyword>
<protein>
    <submittedName>
        <fullName evidence="2">Tetratricopeptide repeat protein</fullName>
    </submittedName>
</protein>
<evidence type="ECO:0000313" key="2">
    <source>
        <dbReference type="EMBL" id="RDC56155.1"/>
    </source>
</evidence>
<dbReference type="Gene3D" id="1.25.40.10">
    <property type="entry name" value="Tetratricopeptide repeat domain"/>
    <property type="match status" value="2"/>
</dbReference>
<dbReference type="AlphaFoldDB" id="A0A369PY61"/>
<evidence type="ECO:0000256" key="1">
    <source>
        <dbReference type="SAM" id="Phobius"/>
    </source>
</evidence>
<dbReference type="PANTHER" id="PTHR10098:SF108">
    <property type="entry name" value="TETRATRICOPEPTIDE REPEAT PROTEIN 28"/>
    <property type="match status" value="1"/>
</dbReference>
<name>A0A369PY61_9SPHI</name>
<proteinExistence type="predicted"/>
<dbReference type="OrthoDB" id="9806995at2"/>
<dbReference type="RefSeq" id="WP_115402886.1">
    <property type="nucleotide sequence ID" value="NZ_QPKV01000004.1"/>
</dbReference>
<dbReference type="SMART" id="SM00028">
    <property type="entry name" value="TPR"/>
    <property type="match status" value="5"/>
</dbReference>
<dbReference type="Proteomes" id="UP000253961">
    <property type="component" value="Unassembled WGS sequence"/>
</dbReference>
<feature type="transmembrane region" description="Helical" evidence="1">
    <location>
        <begin position="413"/>
        <end position="432"/>
    </location>
</feature>
<dbReference type="Pfam" id="PF13374">
    <property type="entry name" value="TPR_10"/>
    <property type="match status" value="1"/>
</dbReference>
<feature type="transmembrane region" description="Helical" evidence="1">
    <location>
        <begin position="353"/>
        <end position="374"/>
    </location>
</feature>
<gene>
    <name evidence="2" type="ORF">DU508_11080</name>
</gene>
<keyword evidence="1" id="KW-1133">Transmembrane helix</keyword>
<sequence length="469" mass="53258">MQNHQLKGIISIYLCIAFIATSFAQEQTIPQLKSQLNLHSNDTLGVEIFRQLSLQIQSTRPDSALMFAQHGLDLARKLQFKKGEADCMNRLGVVLWKNGKYDRALSVLLGSLKIREEIKDRLGILKSNSDIGIIYSDQKDNEKVLSYHFKAKAVAEELKEKRRLGIILSNIGNCYIKLDKVDSALNYEMQAYAIQQSMKDMSTLPNTLSILGDIHYKMGHDALALDYYKVSVNLAAKNNDHSGLSDTYNSIAKLYKQKQVIDSSIYYAVKALNSANSAMYPEGIYSASNLLTEIYQGKNDRLELRYLKKATAAKDSMFNAEKVKQIQTLSFNEAIRQEEIAAEKHREEENRIINLQMISIAIFIPIFFLIVLALNKSRTHRKVIEFMSVLSLLFVFEFIALFIHPFVQRVSNHLPLLELAILVAFASVLVPLHHKMTNWMREKLAHPHSAPVKAKAKISRRTKAIPAKT</sequence>
<dbReference type="InterPro" id="IPR011990">
    <property type="entry name" value="TPR-like_helical_dom_sf"/>
</dbReference>
<dbReference type="EMBL" id="QPKV01000004">
    <property type="protein sequence ID" value="RDC56155.1"/>
    <property type="molecule type" value="Genomic_DNA"/>
</dbReference>
<dbReference type="InterPro" id="IPR019734">
    <property type="entry name" value="TPR_rpt"/>
</dbReference>
<keyword evidence="1" id="KW-0812">Transmembrane</keyword>
<dbReference type="SUPFAM" id="SSF48452">
    <property type="entry name" value="TPR-like"/>
    <property type="match status" value="1"/>
</dbReference>
<keyword evidence="1" id="KW-0472">Membrane</keyword>
<evidence type="ECO:0000313" key="3">
    <source>
        <dbReference type="Proteomes" id="UP000253961"/>
    </source>
</evidence>
<dbReference type="PANTHER" id="PTHR10098">
    <property type="entry name" value="RAPSYN-RELATED"/>
    <property type="match status" value="1"/>
</dbReference>
<reference evidence="2 3" key="1">
    <citation type="submission" date="2018-07" db="EMBL/GenBank/DDBJ databases">
        <title>Pedobacter sp. nov., isolated from soil.</title>
        <authorList>
            <person name="Zhou L.Y."/>
            <person name="Du Z.J."/>
        </authorList>
    </citation>
    <scope>NUCLEOTIDE SEQUENCE [LARGE SCALE GENOMIC DNA]</scope>
    <source>
        <strain evidence="2 3">JDX94</strain>
    </source>
</reference>